<sequence>MLAGGLYAHANGWGKRDGKFNARHPKAAPIPRHAVDSDAYRETGCIGAIKGCEQRVECRRIDMCRVRNRISSGARIVQRWEPRLMPIVLGCIIVAWAGPPADDRTVAADS</sequence>
<reference evidence="1 2" key="1">
    <citation type="submission" date="2017-05" db="EMBL/GenBank/DDBJ databases">
        <authorList>
            <person name="Varghese N."/>
            <person name="Submissions S."/>
        </authorList>
    </citation>
    <scope>NUCLEOTIDE SEQUENCE [LARGE SCALE GENOMIC DNA]</scope>
    <source>
        <strain evidence="1 2">SM16</strain>
    </source>
</reference>
<comment type="caution">
    <text evidence="1">The sequence shown here is derived from an EMBL/GenBank/DDBJ whole genome shotgun (WGS) entry which is preliminary data.</text>
</comment>
<protein>
    <submittedName>
        <fullName evidence="1">Uncharacterized protein</fullName>
    </submittedName>
</protein>
<proteinExistence type="predicted"/>
<organism evidence="1 2">
    <name type="scientific">Novosphingobium panipatense</name>
    <dbReference type="NCBI Taxonomy" id="428991"/>
    <lineage>
        <taxon>Bacteria</taxon>
        <taxon>Pseudomonadati</taxon>
        <taxon>Pseudomonadota</taxon>
        <taxon>Alphaproteobacteria</taxon>
        <taxon>Sphingomonadales</taxon>
        <taxon>Sphingomonadaceae</taxon>
        <taxon>Novosphingobium</taxon>
    </lineage>
</organism>
<keyword evidence="2" id="KW-1185">Reference proteome</keyword>
<evidence type="ECO:0000313" key="1">
    <source>
        <dbReference type="EMBL" id="SMP81198.1"/>
    </source>
</evidence>
<evidence type="ECO:0000313" key="2">
    <source>
        <dbReference type="Proteomes" id="UP001157910"/>
    </source>
</evidence>
<dbReference type="Proteomes" id="UP001157910">
    <property type="component" value="Unassembled WGS sequence"/>
</dbReference>
<dbReference type="EMBL" id="FXUI01000016">
    <property type="protein sequence ID" value="SMP81198.1"/>
    <property type="molecule type" value="Genomic_DNA"/>
</dbReference>
<accession>A0ABY1QV06</accession>
<name>A0ABY1QV06_9SPHN</name>
<gene>
    <name evidence="1" type="ORF">SAMN06296065_11662</name>
</gene>